<evidence type="ECO:0000313" key="1">
    <source>
        <dbReference type="EMBL" id="GFO40669.1"/>
    </source>
</evidence>
<evidence type="ECO:0000313" key="2">
    <source>
        <dbReference type="Proteomes" id="UP000735302"/>
    </source>
</evidence>
<gene>
    <name evidence="1" type="ORF">PoB_006717400</name>
</gene>
<dbReference type="AlphaFoldDB" id="A0AAV4D911"/>
<dbReference type="EMBL" id="BLXT01007628">
    <property type="protein sequence ID" value="GFO40669.1"/>
    <property type="molecule type" value="Genomic_DNA"/>
</dbReference>
<dbReference type="Proteomes" id="UP000735302">
    <property type="component" value="Unassembled WGS sequence"/>
</dbReference>
<proteinExistence type="predicted"/>
<name>A0AAV4D911_9GAST</name>
<accession>A0AAV4D911</accession>
<comment type="caution">
    <text evidence="1">The sequence shown here is derived from an EMBL/GenBank/DDBJ whole genome shotgun (WGS) entry which is preliminary data.</text>
</comment>
<organism evidence="1 2">
    <name type="scientific">Plakobranchus ocellatus</name>
    <dbReference type="NCBI Taxonomy" id="259542"/>
    <lineage>
        <taxon>Eukaryota</taxon>
        <taxon>Metazoa</taxon>
        <taxon>Spiralia</taxon>
        <taxon>Lophotrochozoa</taxon>
        <taxon>Mollusca</taxon>
        <taxon>Gastropoda</taxon>
        <taxon>Heterobranchia</taxon>
        <taxon>Euthyneura</taxon>
        <taxon>Panpulmonata</taxon>
        <taxon>Sacoglossa</taxon>
        <taxon>Placobranchoidea</taxon>
        <taxon>Plakobranchidae</taxon>
        <taxon>Plakobranchus</taxon>
    </lineage>
</organism>
<keyword evidence="2" id="KW-1185">Reference proteome</keyword>
<sequence length="152" mass="16639">MVEKFALQCHRIKKVLVLSVAMDLSAKYSVPTNQAPIDVPWAPEVASSPPETSLYIKPIGRKEETCLLAMRAQSLETIASYTWIKQDPGLITGCLDQTVRGAWIKQLRSVLDELWTPSIDGSVCVCVTVHGFVYMSGLITGCLDQTVRVSAG</sequence>
<reference evidence="1 2" key="1">
    <citation type="journal article" date="2021" name="Elife">
        <title>Chloroplast acquisition without the gene transfer in kleptoplastic sea slugs, Plakobranchus ocellatus.</title>
        <authorList>
            <person name="Maeda T."/>
            <person name="Takahashi S."/>
            <person name="Yoshida T."/>
            <person name="Shimamura S."/>
            <person name="Takaki Y."/>
            <person name="Nagai Y."/>
            <person name="Toyoda A."/>
            <person name="Suzuki Y."/>
            <person name="Arimoto A."/>
            <person name="Ishii H."/>
            <person name="Satoh N."/>
            <person name="Nishiyama T."/>
            <person name="Hasebe M."/>
            <person name="Maruyama T."/>
            <person name="Minagawa J."/>
            <person name="Obokata J."/>
            <person name="Shigenobu S."/>
        </authorList>
    </citation>
    <scope>NUCLEOTIDE SEQUENCE [LARGE SCALE GENOMIC DNA]</scope>
</reference>
<protein>
    <submittedName>
        <fullName evidence="1">Uncharacterized protein</fullName>
    </submittedName>
</protein>